<dbReference type="EMBL" id="JAUESC010000388">
    <property type="protein sequence ID" value="KAK0571007.1"/>
    <property type="molecule type" value="Genomic_DNA"/>
</dbReference>
<evidence type="ECO:0000256" key="1">
    <source>
        <dbReference type="SAM" id="MobiDB-lite"/>
    </source>
</evidence>
<dbReference type="AlphaFoldDB" id="A0AA39RE08"/>
<reference evidence="2" key="1">
    <citation type="journal article" date="2022" name="Plant J.">
        <title>Strategies of tolerance reflected in two North American maple genomes.</title>
        <authorList>
            <person name="McEvoy S.L."/>
            <person name="Sezen U.U."/>
            <person name="Trouern-Trend A."/>
            <person name="McMahon S.M."/>
            <person name="Schaberg P.G."/>
            <person name="Yang J."/>
            <person name="Wegrzyn J.L."/>
            <person name="Swenson N.G."/>
        </authorList>
    </citation>
    <scope>NUCLEOTIDE SEQUENCE</scope>
    <source>
        <strain evidence="2">NS2018</strain>
    </source>
</reference>
<accession>A0AA39RE08</accession>
<gene>
    <name evidence="2" type="ORF">LWI29_009689</name>
</gene>
<feature type="compositionally biased region" description="Basic and acidic residues" evidence="1">
    <location>
        <begin position="1"/>
        <end position="21"/>
    </location>
</feature>
<keyword evidence="3" id="KW-1185">Reference proteome</keyword>
<feature type="compositionally biased region" description="Polar residues" evidence="1">
    <location>
        <begin position="153"/>
        <end position="165"/>
    </location>
</feature>
<name>A0AA39RE08_ACESA</name>
<sequence length="261" mass="29959">MEGMGEKELEKEDEVEVKNPEPRPQLHKSPNPYVPPIPFLRSSKNLKLEKSHQNIYDSLSCPIGSHNCNTVDITFNRGGESVKFNGNRSKDRREDDCLVLKVPKSIKKNSQVVDLMQALVMVTEMKEGNHGCLLEQEAIKLEDEKLAKRTLMSGRTRQSAKQVGQGSERRTRRAPRVSPCVRHPDFKDLMEYFQRHDIVVERGIVVQELEDTPIPQVVERRGWETFTSPLPIYCRKVVEEFYSGMVPEYFQQHGSVVVRGV</sequence>
<evidence type="ECO:0000313" key="3">
    <source>
        <dbReference type="Proteomes" id="UP001168877"/>
    </source>
</evidence>
<evidence type="ECO:0000313" key="2">
    <source>
        <dbReference type="EMBL" id="KAK0571007.1"/>
    </source>
</evidence>
<protein>
    <submittedName>
        <fullName evidence="2">Uncharacterized protein</fullName>
    </submittedName>
</protein>
<dbReference type="Proteomes" id="UP001168877">
    <property type="component" value="Unassembled WGS sequence"/>
</dbReference>
<reference evidence="2" key="2">
    <citation type="submission" date="2023-06" db="EMBL/GenBank/DDBJ databases">
        <authorList>
            <person name="Swenson N.G."/>
            <person name="Wegrzyn J.L."/>
            <person name="Mcevoy S.L."/>
        </authorList>
    </citation>
    <scope>NUCLEOTIDE SEQUENCE</scope>
    <source>
        <strain evidence="2">NS2018</strain>
        <tissue evidence="2">Leaf</tissue>
    </source>
</reference>
<feature type="region of interest" description="Disordered" evidence="1">
    <location>
        <begin position="152"/>
        <end position="178"/>
    </location>
</feature>
<proteinExistence type="predicted"/>
<organism evidence="2 3">
    <name type="scientific">Acer saccharum</name>
    <name type="common">Sugar maple</name>
    <dbReference type="NCBI Taxonomy" id="4024"/>
    <lineage>
        <taxon>Eukaryota</taxon>
        <taxon>Viridiplantae</taxon>
        <taxon>Streptophyta</taxon>
        <taxon>Embryophyta</taxon>
        <taxon>Tracheophyta</taxon>
        <taxon>Spermatophyta</taxon>
        <taxon>Magnoliopsida</taxon>
        <taxon>eudicotyledons</taxon>
        <taxon>Gunneridae</taxon>
        <taxon>Pentapetalae</taxon>
        <taxon>rosids</taxon>
        <taxon>malvids</taxon>
        <taxon>Sapindales</taxon>
        <taxon>Sapindaceae</taxon>
        <taxon>Hippocastanoideae</taxon>
        <taxon>Acereae</taxon>
        <taxon>Acer</taxon>
    </lineage>
</organism>
<feature type="region of interest" description="Disordered" evidence="1">
    <location>
        <begin position="1"/>
        <end position="37"/>
    </location>
</feature>
<comment type="caution">
    <text evidence="2">The sequence shown here is derived from an EMBL/GenBank/DDBJ whole genome shotgun (WGS) entry which is preliminary data.</text>
</comment>